<keyword evidence="3" id="KW-0677">Repeat</keyword>
<dbReference type="InterPro" id="IPR000033">
    <property type="entry name" value="LDLR_classB_rpt"/>
</dbReference>
<dbReference type="GO" id="GO:0042813">
    <property type="term" value="F:Wnt receptor activity"/>
    <property type="evidence" value="ECO:0007669"/>
    <property type="project" value="TreeGrafter"/>
</dbReference>
<dbReference type="Pfam" id="PF00058">
    <property type="entry name" value="Ldl_recept_b"/>
    <property type="match status" value="1"/>
</dbReference>
<dbReference type="InterPro" id="IPR050778">
    <property type="entry name" value="Cueball_EGF_LRP_Nidogen"/>
</dbReference>
<dbReference type="GO" id="GO:0060070">
    <property type="term" value="P:canonical Wnt signaling pathway"/>
    <property type="evidence" value="ECO:0007669"/>
    <property type="project" value="TreeGrafter"/>
</dbReference>
<evidence type="ECO:0000256" key="6">
    <source>
        <dbReference type="PROSITE-ProRule" id="PRU00504"/>
    </source>
</evidence>
<proteinExistence type="predicted"/>
<feature type="repeat" description="NHL" evidence="6">
    <location>
        <begin position="9"/>
        <end position="51"/>
    </location>
</feature>
<keyword evidence="1" id="KW-0245">EGF-like domain</keyword>
<keyword evidence="7" id="KW-0449">Lipoprotein</keyword>
<evidence type="ECO:0000313" key="8">
    <source>
        <dbReference type="Proteomes" id="UP000288716"/>
    </source>
</evidence>
<evidence type="ECO:0000256" key="1">
    <source>
        <dbReference type="ARBA" id="ARBA00022536"/>
    </source>
</evidence>
<keyword evidence="4" id="KW-1015">Disulfide bond</keyword>
<dbReference type="SMART" id="SM00135">
    <property type="entry name" value="LY"/>
    <property type="match status" value="4"/>
</dbReference>
<dbReference type="Proteomes" id="UP000288716">
    <property type="component" value="Unassembled WGS sequence"/>
</dbReference>
<evidence type="ECO:0000256" key="3">
    <source>
        <dbReference type="ARBA" id="ARBA00022737"/>
    </source>
</evidence>
<dbReference type="PANTHER" id="PTHR46513">
    <property type="entry name" value="VITELLOGENIN RECEPTOR-LIKE PROTEIN-RELATED-RELATED"/>
    <property type="match status" value="1"/>
</dbReference>
<evidence type="ECO:0000256" key="4">
    <source>
        <dbReference type="ARBA" id="ARBA00023157"/>
    </source>
</evidence>
<dbReference type="InterPro" id="IPR011042">
    <property type="entry name" value="6-blade_b-propeller_TolB-like"/>
</dbReference>
<dbReference type="VEuPathDB" id="VectorBase:LDEU012815"/>
<dbReference type="PROSITE" id="PS51125">
    <property type="entry name" value="NHL"/>
    <property type="match status" value="1"/>
</dbReference>
<keyword evidence="7" id="KW-0675">Receptor</keyword>
<dbReference type="GO" id="GO:0005886">
    <property type="term" value="C:plasma membrane"/>
    <property type="evidence" value="ECO:0007669"/>
    <property type="project" value="TreeGrafter"/>
</dbReference>
<accession>A0A443RVM7</accession>
<comment type="caution">
    <text evidence="7">The sequence shown here is derived from an EMBL/GenBank/DDBJ whole genome shotgun (WGS) entry which is preliminary data.</text>
</comment>
<dbReference type="FunFam" id="2.120.10.30:FF:000241">
    <property type="entry name" value="Low-density lipoprotein receptor-related protein 6"/>
    <property type="match status" value="1"/>
</dbReference>
<dbReference type="AlphaFoldDB" id="A0A443RVM7"/>
<name>A0A443RVM7_9ACAR</name>
<organism evidence="7 8">
    <name type="scientific">Leptotrombidium deliense</name>
    <dbReference type="NCBI Taxonomy" id="299467"/>
    <lineage>
        <taxon>Eukaryota</taxon>
        <taxon>Metazoa</taxon>
        <taxon>Ecdysozoa</taxon>
        <taxon>Arthropoda</taxon>
        <taxon>Chelicerata</taxon>
        <taxon>Arachnida</taxon>
        <taxon>Acari</taxon>
        <taxon>Acariformes</taxon>
        <taxon>Trombidiformes</taxon>
        <taxon>Prostigmata</taxon>
        <taxon>Anystina</taxon>
        <taxon>Parasitengona</taxon>
        <taxon>Trombiculoidea</taxon>
        <taxon>Trombiculidae</taxon>
        <taxon>Leptotrombidium</taxon>
    </lineage>
</organism>
<keyword evidence="2" id="KW-0732">Signal</keyword>
<dbReference type="STRING" id="299467.A0A443RVM7"/>
<dbReference type="Gene3D" id="2.120.10.30">
    <property type="entry name" value="TolB, C-terminal domain"/>
    <property type="match status" value="1"/>
</dbReference>
<protein>
    <submittedName>
        <fullName evidence="7">Low-density lipoprotein receptor-related protein 4-like protein</fullName>
    </submittedName>
</protein>
<feature type="non-terminal residue" evidence="7">
    <location>
        <position position="1"/>
    </location>
</feature>
<sequence length="293" mass="33287">AVYSCDRTGQNLQTIISSGLNTPEDLAVDWLAGNIYVTDSELNAIIVCDTFGVYCKSLHKGQVGRVRAIALDPSNGVMFWTKWGKEPGIYTSSMDGSNLSALVKTEIVWPNCLTLHPVMERLYWSDAKLKRIEYYEFLNKHRHVLLEFENVFHPYSMTLFEEKLFWTDSIAQTLVAANKFNGRNHTILFRELNGFINDVKVYHPIIQRDCGDSPCEFHSCSHLCLLVRNRKSVCACPDHMILGNDLKTCTAKANNAFLLVEMDRSVKKIHPETIGRDVLSDFKIPSYIASTEK</sequence>
<evidence type="ECO:0000313" key="7">
    <source>
        <dbReference type="EMBL" id="RWS19225.1"/>
    </source>
</evidence>
<dbReference type="EMBL" id="NCKV01028691">
    <property type="protein sequence ID" value="RWS19225.1"/>
    <property type="molecule type" value="Genomic_DNA"/>
</dbReference>
<reference evidence="7 8" key="1">
    <citation type="journal article" date="2018" name="Gigascience">
        <title>Genomes of trombidid mites reveal novel predicted allergens and laterally-transferred genes associated with secondary metabolism.</title>
        <authorList>
            <person name="Dong X."/>
            <person name="Chaisiri K."/>
            <person name="Xia D."/>
            <person name="Armstrong S.D."/>
            <person name="Fang Y."/>
            <person name="Donnelly M.J."/>
            <person name="Kadowaki T."/>
            <person name="McGarry J.W."/>
            <person name="Darby A.C."/>
            <person name="Makepeace B.L."/>
        </authorList>
    </citation>
    <scope>NUCLEOTIDE SEQUENCE [LARGE SCALE GENOMIC DNA]</scope>
    <source>
        <strain evidence="7">UoL-UT</strain>
    </source>
</reference>
<dbReference type="PANTHER" id="PTHR46513:SF35">
    <property type="entry name" value="EGF-LIKE DOMAIN-CONTAINING PROTEIN"/>
    <property type="match status" value="1"/>
</dbReference>
<dbReference type="OrthoDB" id="8831087at2759"/>
<evidence type="ECO:0000256" key="2">
    <source>
        <dbReference type="ARBA" id="ARBA00022729"/>
    </source>
</evidence>
<dbReference type="InterPro" id="IPR001258">
    <property type="entry name" value="NHL_repeat"/>
</dbReference>
<feature type="non-terminal residue" evidence="7">
    <location>
        <position position="293"/>
    </location>
</feature>
<gene>
    <name evidence="7" type="ORF">B4U80_09162</name>
</gene>
<dbReference type="GO" id="GO:0017147">
    <property type="term" value="F:Wnt-protein binding"/>
    <property type="evidence" value="ECO:0007669"/>
    <property type="project" value="TreeGrafter"/>
</dbReference>
<dbReference type="SUPFAM" id="SSF63825">
    <property type="entry name" value="YWTD domain"/>
    <property type="match status" value="1"/>
</dbReference>
<keyword evidence="5" id="KW-0325">Glycoprotein</keyword>
<keyword evidence="8" id="KW-1185">Reference proteome</keyword>
<evidence type="ECO:0000256" key="5">
    <source>
        <dbReference type="ARBA" id="ARBA00023180"/>
    </source>
</evidence>